<organism evidence="2 3">
    <name type="scientific">Fusarium zealandicum</name>
    <dbReference type="NCBI Taxonomy" id="1053134"/>
    <lineage>
        <taxon>Eukaryota</taxon>
        <taxon>Fungi</taxon>
        <taxon>Dikarya</taxon>
        <taxon>Ascomycota</taxon>
        <taxon>Pezizomycotina</taxon>
        <taxon>Sordariomycetes</taxon>
        <taxon>Hypocreomycetidae</taxon>
        <taxon>Hypocreales</taxon>
        <taxon>Nectriaceae</taxon>
        <taxon>Fusarium</taxon>
        <taxon>Fusarium staphyleae species complex</taxon>
    </lineage>
</organism>
<evidence type="ECO:0000313" key="2">
    <source>
        <dbReference type="EMBL" id="KAF4984274.1"/>
    </source>
</evidence>
<gene>
    <name evidence="2" type="ORF">FZEAL_486</name>
</gene>
<reference evidence="2" key="2">
    <citation type="submission" date="2020-05" db="EMBL/GenBank/DDBJ databases">
        <authorList>
            <person name="Kim H.-S."/>
            <person name="Proctor R.H."/>
            <person name="Brown D.W."/>
        </authorList>
    </citation>
    <scope>NUCLEOTIDE SEQUENCE</scope>
    <source>
        <strain evidence="2">NRRL 22465</strain>
    </source>
</reference>
<reference evidence="2" key="1">
    <citation type="journal article" date="2020" name="BMC Genomics">
        <title>Correction to: Identification and distribution of gene clusters required for synthesis of sphingolipid metabolism inhibitors in diverse species of the filamentous fungus Fusarium.</title>
        <authorList>
            <person name="Kim H.S."/>
            <person name="Lohmar J.M."/>
            <person name="Busman M."/>
            <person name="Brown D.W."/>
            <person name="Naumann T.A."/>
            <person name="Divon H.H."/>
            <person name="Lysoe E."/>
            <person name="Uhlig S."/>
            <person name="Proctor R.H."/>
        </authorList>
    </citation>
    <scope>NUCLEOTIDE SEQUENCE</scope>
    <source>
        <strain evidence="2">NRRL 22465</strain>
    </source>
</reference>
<feature type="compositionally biased region" description="Basic and acidic residues" evidence="1">
    <location>
        <begin position="174"/>
        <end position="195"/>
    </location>
</feature>
<evidence type="ECO:0000313" key="3">
    <source>
        <dbReference type="Proteomes" id="UP000635477"/>
    </source>
</evidence>
<dbReference type="Proteomes" id="UP000635477">
    <property type="component" value="Unassembled WGS sequence"/>
</dbReference>
<feature type="compositionally biased region" description="Basic and acidic residues" evidence="1">
    <location>
        <begin position="123"/>
        <end position="132"/>
    </location>
</feature>
<name>A0A8H4UUK0_9HYPO</name>
<proteinExistence type="predicted"/>
<sequence>MAEGIADVDEWDSMPDPGGIRRGTWSYGLDRVPLVYYSSSEALDEYWESNSLSCWSEQGHDGDEGCCCRDGDYRPQRDDKPRRRVCNCAIGNQVNVYYDDHRQGCRVDNGRRTNASKKPQTTPKERGSDKRRGMPPMEDVIYYLAKRQRHRNDEQKRIRDWLRVMGGLEEEGGFDERRKSARSGERQRREQERRPRYMMSGGRSMGDEGEGRGCCRKVRFSQ</sequence>
<protein>
    <submittedName>
        <fullName evidence="2">Uncharacterized protein</fullName>
    </submittedName>
</protein>
<feature type="compositionally biased region" description="Polar residues" evidence="1">
    <location>
        <begin position="112"/>
        <end position="122"/>
    </location>
</feature>
<feature type="region of interest" description="Disordered" evidence="1">
    <location>
        <begin position="105"/>
        <end position="136"/>
    </location>
</feature>
<dbReference type="AlphaFoldDB" id="A0A8H4UUK0"/>
<accession>A0A8H4UUK0</accession>
<feature type="region of interest" description="Disordered" evidence="1">
    <location>
        <begin position="172"/>
        <end position="222"/>
    </location>
</feature>
<keyword evidence="3" id="KW-1185">Reference proteome</keyword>
<evidence type="ECO:0000256" key="1">
    <source>
        <dbReference type="SAM" id="MobiDB-lite"/>
    </source>
</evidence>
<dbReference type="EMBL" id="JABEYC010000026">
    <property type="protein sequence ID" value="KAF4984274.1"/>
    <property type="molecule type" value="Genomic_DNA"/>
</dbReference>
<comment type="caution">
    <text evidence="2">The sequence shown here is derived from an EMBL/GenBank/DDBJ whole genome shotgun (WGS) entry which is preliminary data.</text>
</comment>
<dbReference type="OrthoDB" id="5098157at2759"/>